<sequence length="50" mass="5788">MSLLVCPAPPFLVYNTVVCSGREDGQQALRWHCGILCWRAAQERGKRWRK</sequence>
<reference evidence="1" key="2">
    <citation type="journal article" date="2015" name="Data Brief">
        <title>Shoot transcriptome of the giant reed, Arundo donax.</title>
        <authorList>
            <person name="Barrero R.A."/>
            <person name="Guerrero F.D."/>
            <person name="Moolhuijzen P."/>
            <person name="Goolsby J.A."/>
            <person name="Tidwell J."/>
            <person name="Bellgard S.E."/>
            <person name="Bellgard M.I."/>
        </authorList>
    </citation>
    <scope>NUCLEOTIDE SEQUENCE</scope>
    <source>
        <tissue evidence="1">Shoot tissue taken approximately 20 cm above the soil surface</tissue>
    </source>
</reference>
<dbReference type="EMBL" id="GBRH01238872">
    <property type="protein sequence ID" value="JAD59023.1"/>
    <property type="molecule type" value="Transcribed_RNA"/>
</dbReference>
<accession>A0A0A9BA19</accession>
<evidence type="ECO:0000313" key="1">
    <source>
        <dbReference type="EMBL" id="JAD59023.1"/>
    </source>
</evidence>
<name>A0A0A9BA19_ARUDO</name>
<organism evidence="1">
    <name type="scientific">Arundo donax</name>
    <name type="common">Giant reed</name>
    <name type="synonym">Donax arundinaceus</name>
    <dbReference type="NCBI Taxonomy" id="35708"/>
    <lineage>
        <taxon>Eukaryota</taxon>
        <taxon>Viridiplantae</taxon>
        <taxon>Streptophyta</taxon>
        <taxon>Embryophyta</taxon>
        <taxon>Tracheophyta</taxon>
        <taxon>Spermatophyta</taxon>
        <taxon>Magnoliopsida</taxon>
        <taxon>Liliopsida</taxon>
        <taxon>Poales</taxon>
        <taxon>Poaceae</taxon>
        <taxon>PACMAD clade</taxon>
        <taxon>Arundinoideae</taxon>
        <taxon>Arundineae</taxon>
        <taxon>Arundo</taxon>
    </lineage>
</organism>
<reference evidence="1" key="1">
    <citation type="submission" date="2014-09" db="EMBL/GenBank/DDBJ databases">
        <authorList>
            <person name="Magalhaes I.L.F."/>
            <person name="Oliveira U."/>
            <person name="Santos F.R."/>
            <person name="Vidigal T.H.D.A."/>
            <person name="Brescovit A.D."/>
            <person name="Santos A.J."/>
        </authorList>
    </citation>
    <scope>NUCLEOTIDE SEQUENCE</scope>
    <source>
        <tissue evidence="1">Shoot tissue taken approximately 20 cm above the soil surface</tissue>
    </source>
</reference>
<protein>
    <submittedName>
        <fullName evidence="1">Uncharacterized protein</fullName>
    </submittedName>
</protein>
<dbReference type="AlphaFoldDB" id="A0A0A9BA19"/>
<proteinExistence type="predicted"/>